<evidence type="ECO:0000313" key="2">
    <source>
        <dbReference type="EMBL" id="MBB6097218.1"/>
    </source>
</evidence>
<proteinExistence type="predicted"/>
<keyword evidence="1" id="KW-0732">Signal</keyword>
<dbReference type="AlphaFoldDB" id="A0A841HZ21"/>
<evidence type="ECO:0000256" key="1">
    <source>
        <dbReference type="SAM" id="SignalP"/>
    </source>
</evidence>
<dbReference type="RefSeq" id="WP_183984427.1">
    <property type="nucleotide sequence ID" value="NZ_JACHHG010000002.1"/>
</dbReference>
<organism evidence="2 3">
    <name type="scientific">Deinobacterium chartae</name>
    <dbReference type="NCBI Taxonomy" id="521158"/>
    <lineage>
        <taxon>Bacteria</taxon>
        <taxon>Thermotogati</taxon>
        <taxon>Deinococcota</taxon>
        <taxon>Deinococci</taxon>
        <taxon>Deinococcales</taxon>
        <taxon>Deinococcaceae</taxon>
        <taxon>Deinobacterium</taxon>
    </lineage>
</organism>
<accession>A0A841HZ21</accession>
<feature type="chain" id="PRO_5032720397" evidence="1">
    <location>
        <begin position="19"/>
        <end position="137"/>
    </location>
</feature>
<protein>
    <submittedName>
        <fullName evidence="2">Uncharacterized protein</fullName>
    </submittedName>
</protein>
<feature type="signal peptide" evidence="1">
    <location>
        <begin position="1"/>
        <end position="18"/>
    </location>
</feature>
<gene>
    <name evidence="2" type="ORF">HNR42_000632</name>
</gene>
<keyword evidence="3" id="KW-1185">Reference proteome</keyword>
<reference evidence="2 3" key="1">
    <citation type="submission" date="2020-08" db="EMBL/GenBank/DDBJ databases">
        <title>Genomic Encyclopedia of Type Strains, Phase IV (KMG-IV): sequencing the most valuable type-strain genomes for metagenomic binning, comparative biology and taxonomic classification.</title>
        <authorList>
            <person name="Goeker M."/>
        </authorList>
    </citation>
    <scope>NUCLEOTIDE SEQUENCE [LARGE SCALE GENOMIC DNA]</scope>
    <source>
        <strain evidence="2 3">DSM 21458</strain>
    </source>
</reference>
<dbReference type="Proteomes" id="UP000569951">
    <property type="component" value="Unassembled WGS sequence"/>
</dbReference>
<comment type="caution">
    <text evidence="2">The sequence shown here is derived from an EMBL/GenBank/DDBJ whole genome shotgun (WGS) entry which is preliminary data.</text>
</comment>
<dbReference type="EMBL" id="JACHHG010000002">
    <property type="protein sequence ID" value="MBB6097218.1"/>
    <property type="molecule type" value="Genomic_DNA"/>
</dbReference>
<evidence type="ECO:0000313" key="3">
    <source>
        <dbReference type="Proteomes" id="UP000569951"/>
    </source>
</evidence>
<name>A0A841HZ21_9DEIO</name>
<sequence>MPFSRPLMFSLAAAVAVAAVTAALLARTDPATYCLERPGYLLGGAAGPVPDGYRQSCPQGGTTREEVRAGRLRIEQYEVQGRKFRELRDHLIDQGLVPRTDDQLSPTYYTSLMRHGLAPVLYEATLEGDRTVILLGF</sequence>